<evidence type="ECO:0000256" key="4">
    <source>
        <dbReference type="ARBA" id="ARBA00022840"/>
    </source>
</evidence>
<comment type="caution">
    <text evidence="10">The sequence shown here is derived from an EMBL/GenBank/DDBJ whole genome shotgun (WGS) entry which is preliminary data.</text>
</comment>
<dbReference type="PANTHER" id="PTHR43766">
    <property type="entry name" value="TRYPTOPHAN--TRNA LIGASE, MITOCHONDRIAL"/>
    <property type="match status" value="1"/>
</dbReference>
<proteinExistence type="inferred from homology"/>
<comment type="similarity">
    <text evidence="1 8 9">Belongs to the class-I aminoacyl-tRNA synthetase family.</text>
</comment>
<feature type="binding site" evidence="8">
    <location>
        <begin position="149"/>
        <end position="151"/>
    </location>
    <ligand>
        <name>ATP</name>
        <dbReference type="ChEBI" id="CHEBI:30616"/>
    </ligand>
</feature>
<evidence type="ECO:0000256" key="6">
    <source>
        <dbReference type="ARBA" id="ARBA00023146"/>
    </source>
</evidence>
<dbReference type="Pfam" id="PF00579">
    <property type="entry name" value="tRNA-synt_1b"/>
    <property type="match status" value="1"/>
</dbReference>
<dbReference type="OrthoDB" id="9801042at2"/>
<dbReference type="GO" id="GO:0005524">
    <property type="term" value="F:ATP binding"/>
    <property type="evidence" value="ECO:0007669"/>
    <property type="project" value="UniProtKB-UniRule"/>
</dbReference>
<comment type="function">
    <text evidence="8">Catalyzes the attachment of tryptophan to tRNA(Trp).</text>
</comment>
<evidence type="ECO:0000256" key="7">
    <source>
        <dbReference type="ARBA" id="ARBA00049929"/>
    </source>
</evidence>
<feature type="binding site" evidence="8">
    <location>
        <begin position="8"/>
        <end position="10"/>
    </location>
    <ligand>
        <name>ATP</name>
        <dbReference type="ChEBI" id="CHEBI:30616"/>
    </ligand>
</feature>
<evidence type="ECO:0000313" key="10">
    <source>
        <dbReference type="EMBL" id="KHK89528.1"/>
    </source>
</evidence>
<dbReference type="FunFam" id="3.40.50.620:FF:000082">
    <property type="entry name" value="MSW1p Mitochondrial tryptophanyl-tRNA synthetase"/>
    <property type="match status" value="1"/>
</dbReference>
<evidence type="ECO:0000313" key="11">
    <source>
        <dbReference type="Proteomes" id="UP000031057"/>
    </source>
</evidence>
<evidence type="ECO:0000256" key="8">
    <source>
        <dbReference type="HAMAP-Rule" id="MF_00140"/>
    </source>
</evidence>
<evidence type="ECO:0000256" key="9">
    <source>
        <dbReference type="RuleBase" id="RU363036"/>
    </source>
</evidence>
<accession>A0A0B1ZJS7</accession>
<dbReference type="InterPro" id="IPR002306">
    <property type="entry name" value="Trp-tRNA-ligase"/>
</dbReference>
<feature type="binding site" evidence="8">
    <location>
        <begin position="201"/>
        <end position="205"/>
    </location>
    <ligand>
        <name>ATP</name>
        <dbReference type="ChEBI" id="CHEBI:30616"/>
    </ligand>
</feature>
<dbReference type="Proteomes" id="UP000031057">
    <property type="component" value="Unassembled WGS sequence"/>
</dbReference>
<dbReference type="EMBL" id="JTDI01000007">
    <property type="protein sequence ID" value="KHK89528.1"/>
    <property type="molecule type" value="Genomic_DNA"/>
</dbReference>
<keyword evidence="8" id="KW-0963">Cytoplasm</keyword>
<dbReference type="PROSITE" id="PS00178">
    <property type="entry name" value="AA_TRNA_LIGASE_I"/>
    <property type="match status" value="1"/>
</dbReference>
<evidence type="ECO:0000256" key="1">
    <source>
        <dbReference type="ARBA" id="ARBA00005594"/>
    </source>
</evidence>
<comment type="catalytic activity">
    <reaction evidence="7 8">
        <text>tRNA(Trp) + L-tryptophan + ATP = L-tryptophyl-tRNA(Trp) + AMP + diphosphate + H(+)</text>
        <dbReference type="Rhea" id="RHEA:24080"/>
        <dbReference type="Rhea" id="RHEA-COMP:9671"/>
        <dbReference type="Rhea" id="RHEA-COMP:9705"/>
        <dbReference type="ChEBI" id="CHEBI:15378"/>
        <dbReference type="ChEBI" id="CHEBI:30616"/>
        <dbReference type="ChEBI" id="CHEBI:33019"/>
        <dbReference type="ChEBI" id="CHEBI:57912"/>
        <dbReference type="ChEBI" id="CHEBI:78442"/>
        <dbReference type="ChEBI" id="CHEBI:78535"/>
        <dbReference type="ChEBI" id="CHEBI:456215"/>
        <dbReference type="EC" id="6.1.1.2"/>
    </reaction>
</comment>
<dbReference type="STRING" id="1348853.LK12_20730"/>
<evidence type="ECO:0000256" key="3">
    <source>
        <dbReference type="ARBA" id="ARBA00022741"/>
    </source>
</evidence>
<keyword evidence="4 8" id="KW-0067">ATP-binding</keyword>
<feature type="binding site" evidence="8">
    <location>
        <begin position="16"/>
        <end position="17"/>
    </location>
    <ligand>
        <name>ATP</name>
        <dbReference type="ChEBI" id="CHEBI:30616"/>
    </ligand>
</feature>
<dbReference type="GO" id="GO:0005829">
    <property type="term" value="C:cytosol"/>
    <property type="evidence" value="ECO:0007669"/>
    <property type="project" value="TreeGrafter"/>
</dbReference>
<dbReference type="Gene3D" id="3.40.50.620">
    <property type="entry name" value="HUPs"/>
    <property type="match status" value="1"/>
</dbReference>
<reference evidence="10 11" key="1">
    <citation type="submission" date="2014-10" db="EMBL/GenBank/DDBJ databases">
        <title>Genome sequence of Novosphingobium malaysiense MUSC 273(T).</title>
        <authorList>
            <person name="Lee L.-H."/>
        </authorList>
    </citation>
    <scope>NUCLEOTIDE SEQUENCE [LARGE SCALE GENOMIC DNA]</scope>
    <source>
        <strain evidence="10 11">MUSC 273</strain>
    </source>
</reference>
<dbReference type="InterPro" id="IPR002305">
    <property type="entry name" value="aa-tRNA-synth_Ic"/>
</dbReference>
<dbReference type="InterPro" id="IPR001412">
    <property type="entry name" value="aa-tRNA-synth_I_CS"/>
</dbReference>
<protein>
    <recommendedName>
        <fullName evidence="8">Tryptophan--tRNA ligase</fullName>
        <ecNumber evidence="8">6.1.1.2</ecNumber>
    </recommendedName>
    <alternativeName>
        <fullName evidence="8">Tryptophanyl-tRNA synthetase</fullName>
        <shortName evidence="8">TrpRS</shortName>
    </alternativeName>
</protein>
<feature type="short sequence motif" description="'HIGH' region" evidence="8">
    <location>
        <begin position="9"/>
        <end position="17"/>
    </location>
</feature>
<feature type="binding site" evidence="8">
    <location>
        <position position="192"/>
    </location>
    <ligand>
        <name>ATP</name>
        <dbReference type="ChEBI" id="CHEBI:30616"/>
    </ligand>
</feature>
<keyword evidence="2 8" id="KW-0436">Ligase</keyword>
<evidence type="ECO:0000256" key="2">
    <source>
        <dbReference type="ARBA" id="ARBA00022598"/>
    </source>
</evidence>
<dbReference type="RefSeq" id="WP_039288497.1">
    <property type="nucleotide sequence ID" value="NZ_JTDI01000007.1"/>
</dbReference>
<dbReference type="GO" id="GO:0006436">
    <property type="term" value="P:tryptophanyl-tRNA aminoacylation"/>
    <property type="evidence" value="ECO:0007669"/>
    <property type="project" value="UniProtKB-UniRule"/>
</dbReference>
<feature type="short sequence motif" description="'KMSKS' region" evidence="8">
    <location>
        <begin position="201"/>
        <end position="205"/>
    </location>
</feature>
<dbReference type="SUPFAM" id="SSF52374">
    <property type="entry name" value="Nucleotidylyl transferase"/>
    <property type="match status" value="1"/>
</dbReference>
<dbReference type="PRINTS" id="PR01039">
    <property type="entry name" value="TRNASYNTHTRP"/>
</dbReference>
<dbReference type="InterPro" id="IPR014729">
    <property type="entry name" value="Rossmann-like_a/b/a_fold"/>
</dbReference>
<organism evidence="10 11">
    <name type="scientific">Novosphingobium malaysiense</name>
    <dbReference type="NCBI Taxonomy" id="1348853"/>
    <lineage>
        <taxon>Bacteria</taxon>
        <taxon>Pseudomonadati</taxon>
        <taxon>Pseudomonadota</taxon>
        <taxon>Alphaproteobacteria</taxon>
        <taxon>Sphingomonadales</taxon>
        <taxon>Sphingomonadaceae</taxon>
        <taxon>Novosphingobium</taxon>
    </lineage>
</organism>
<dbReference type="InterPro" id="IPR024109">
    <property type="entry name" value="Trp-tRNA-ligase_bac-type"/>
</dbReference>
<sequence>MRIVSGIQPTGNLHLGNYLGAIRNWVKMQDDMTAQGGQSLYFLADLHAISMPHVPAELAANTREMVAALVACGIDPERSILFNQAQVPQHAELQWLLNGTARMGWLNRMTQWKDKAGKNREGASVALFTYPVLQAADVLLYQATHVPVGEDQKQHLELARDIAQKFNNDFASEDSPVFTLPDPIIPPEAARIMSLRNGSAKMSKSDPSDMSRINLTDDADTIMQKIKKAKTDPEPLPSEKAGLEGRAEAANLVGIYAVMAGTTVDAVLADFGGEGFGKFKPALGELLVETLAPINDRFVHLREDRTALDAILKAGADKARALAIPTLDKAYQALGLVRG</sequence>
<dbReference type="HAMAP" id="MF_00140_B">
    <property type="entry name" value="Trp_tRNA_synth_B"/>
    <property type="match status" value="1"/>
</dbReference>
<keyword evidence="11" id="KW-1185">Reference proteome</keyword>
<comment type="subunit">
    <text evidence="8">Homodimer.</text>
</comment>
<comment type="subcellular location">
    <subcellularLocation>
        <location evidence="8">Cytoplasm</location>
    </subcellularLocation>
</comment>
<name>A0A0B1ZJS7_9SPHN</name>
<keyword evidence="6 8" id="KW-0030">Aminoacyl-tRNA synthetase</keyword>
<gene>
    <name evidence="8" type="primary">trpS</name>
    <name evidence="10" type="ORF">LK12_20730</name>
</gene>
<dbReference type="EC" id="6.1.1.2" evidence="8"/>
<dbReference type="InterPro" id="IPR050203">
    <property type="entry name" value="Trp-tRNA_synthetase"/>
</dbReference>
<dbReference type="GO" id="GO:0004830">
    <property type="term" value="F:tryptophan-tRNA ligase activity"/>
    <property type="evidence" value="ECO:0007669"/>
    <property type="project" value="UniProtKB-UniRule"/>
</dbReference>
<dbReference type="NCBIfam" id="TIGR00233">
    <property type="entry name" value="trpS"/>
    <property type="match status" value="1"/>
</dbReference>
<dbReference type="CDD" id="cd00806">
    <property type="entry name" value="TrpRS_core"/>
    <property type="match status" value="1"/>
</dbReference>
<keyword evidence="3 8" id="KW-0547">Nucleotide-binding</keyword>
<dbReference type="Gene3D" id="1.10.240.10">
    <property type="entry name" value="Tyrosyl-Transfer RNA Synthetase"/>
    <property type="match status" value="1"/>
</dbReference>
<evidence type="ECO:0000256" key="5">
    <source>
        <dbReference type="ARBA" id="ARBA00022917"/>
    </source>
</evidence>
<keyword evidence="5 8" id="KW-0648">Protein biosynthesis</keyword>
<dbReference type="PANTHER" id="PTHR43766:SF1">
    <property type="entry name" value="TRYPTOPHAN--TRNA LIGASE, MITOCHONDRIAL"/>
    <property type="match status" value="1"/>
</dbReference>
<dbReference type="AlphaFoldDB" id="A0A0B1ZJS7"/>
<feature type="binding site" evidence="8">
    <location>
        <position position="137"/>
    </location>
    <ligand>
        <name>L-tryptophan</name>
        <dbReference type="ChEBI" id="CHEBI:57912"/>
    </ligand>
</feature>